<sequence length="184" mass="20431">VKIFEVAEVKKKAAFALGRLNPATIGHELLVDAIKIIPGDSFLFLTDRAPKLPNDPLTPKEKLDWARKSFDGIAIGLAKTVLTAADRLYKMGYTEVTFLEGEPKLLKLLQDYNGVEKPMHNYNFDKINYKQLTRDPEAAGATAMSGTKLRGYVTNNDLNGFKSGVTQLAQSYADEMFKKLQSAM</sequence>
<proteinExistence type="predicted"/>
<gene>
    <name evidence="1" type="ORF">METZ01_LOCUS455786</name>
</gene>
<name>A0A383A578_9ZZZZ</name>
<reference evidence="1" key="1">
    <citation type="submission" date="2018-05" db="EMBL/GenBank/DDBJ databases">
        <authorList>
            <person name="Lanie J.A."/>
            <person name="Ng W.-L."/>
            <person name="Kazmierczak K.M."/>
            <person name="Andrzejewski T.M."/>
            <person name="Davidsen T.M."/>
            <person name="Wayne K.J."/>
            <person name="Tettelin H."/>
            <person name="Glass J.I."/>
            <person name="Rusch D."/>
            <person name="Podicherti R."/>
            <person name="Tsui H.-C.T."/>
            <person name="Winkler M.E."/>
        </authorList>
    </citation>
    <scope>NUCLEOTIDE SEQUENCE</scope>
</reference>
<accession>A0A383A578</accession>
<evidence type="ECO:0008006" key="2">
    <source>
        <dbReference type="Google" id="ProtNLM"/>
    </source>
</evidence>
<evidence type="ECO:0000313" key="1">
    <source>
        <dbReference type="EMBL" id="SVE02932.1"/>
    </source>
</evidence>
<organism evidence="1">
    <name type="scientific">marine metagenome</name>
    <dbReference type="NCBI Taxonomy" id="408172"/>
    <lineage>
        <taxon>unclassified sequences</taxon>
        <taxon>metagenomes</taxon>
        <taxon>ecological metagenomes</taxon>
    </lineage>
</organism>
<feature type="non-terminal residue" evidence="1">
    <location>
        <position position="1"/>
    </location>
</feature>
<protein>
    <recommendedName>
        <fullName evidence="2">Cytidyltransferase-like domain-containing protein</fullName>
    </recommendedName>
</protein>
<dbReference type="AlphaFoldDB" id="A0A383A578"/>
<feature type="non-terminal residue" evidence="1">
    <location>
        <position position="184"/>
    </location>
</feature>
<dbReference type="EMBL" id="UINC01189301">
    <property type="protein sequence ID" value="SVE02932.1"/>
    <property type="molecule type" value="Genomic_DNA"/>
</dbReference>